<evidence type="ECO:0000256" key="2">
    <source>
        <dbReference type="ARBA" id="ARBA00022723"/>
    </source>
</evidence>
<sequence length="81" mass="8963">MDVIRRNNMAKGKVTFDQDYCKGCALCVSVCPKNVLALKTDELNPKGYRPAYAKNPDDCIACTNCAIICPDSVISVYRVEE</sequence>
<accession>A0A134AI31</accession>
<organism evidence="6 7">
    <name type="scientific">Aedoeadaptatus coxii</name>
    <dbReference type="NCBI Taxonomy" id="755172"/>
    <lineage>
        <taxon>Bacteria</taxon>
        <taxon>Bacillati</taxon>
        <taxon>Bacillota</taxon>
        <taxon>Tissierellia</taxon>
        <taxon>Tissierellales</taxon>
        <taxon>Peptoniphilaceae</taxon>
        <taxon>Aedoeadaptatus</taxon>
    </lineage>
</organism>
<keyword evidence="2" id="KW-0479">Metal-binding</keyword>
<dbReference type="GO" id="GO:0051539">
    <property type="term" value="F:4 iron, 4 sulfur cluster binding"/>
    <property type="evidence" value="ECO:0007669"/>
    <property type="project" value="UniProtKB-KW"/>
</dbReference>
<dbReference type="GO" id="GO:0046872">
    <property type="term" value="F:metal ion binding"/>
    <property type="evidence" value="ECO:0007669"/>
    <property type="project" value="UniProtKB-KW"/>
</dbReference>
<dbReference type="AlphaFoldDB" id="A0A134AI31"/>
<feature type="domain" description="4Fe-4S ferredoxin-type" evidence="5">
    <location>
        <begin position="50"/>
        <end position="79"/>
    </location>
</feature>
<evidence type="ECO:0000313" key="7">
    <source>
        <dbReference type="Proteomes" id="UP000070442"/>
    </source>
</evidence>
<dbReference type="PROSITE" id="PS00198">
    <property type="entry name" value="4FE4S_FER_1"/>
    <property type="match status" value="2"/>
</dbReference>
<dbReference type="InterPro" id="IPR017896">
    <property type="entry name" value="4Fe4S_Fe-S-bd"/>
</dbReference>
<feature type="domain" description="4Fe-4S ferredoxin-type" evidence="5">
    <location>
        <begin position="12"/>
        <end position="41"/>
    </location>
</feature>
<dbReference type="PANTHER" id="PTHR43687">
    <property type="entry name" value="ADENYLYLSULFATE REDUCTASE, BETA SUBUNIT"/>
    <property type="match status" value="1"/>
</dbReference>
<reference evidence="7" key="1">
    <citation type="submission" date="2016-01" db="EMBL/GenBank/DDBJ databases">
        <authorList>
            <person name="Mitreva M."/>
            <person name="Pepin K.H."/>
            <person name="Mihindukulasuriya K.A."/>
            <person name="Fulton R."/>
            <person name="Fronick C."/>
            <person name="O'Laughlin M."/>
            <person name="Miner T."/>
            <person name="Herter B."/>
            <person name="Rosa B.A."/>
            <person name="Cordes M."/>
            <person name="Tomlinson C."/>
            <person name="Wollam A."/>
            <person name="Palsikar V.B."/>
            <person name="Mardis E.R."/>
            <person name="Wilson R.K."/>
        </authorList>
    </citation>
    <scope>NUCLEOTIDE SEQUENCE [LARGE SCALE GENOMIC DNA]</scope>
    <source>
        <strain evidence="7">DNF00729</strain>
    </source>
</reference>
<dbReference type="Gene3D" id="3.30.70.20">
    <property type="match status" value="1"/>
</dbReference>
<gene>
    <name evidence="6" type="ORF">HMPREF1863_00578</name>
</gene>
<dbReference type="Proteomes" id="UP000070442">
    <property type="component" value="Unassembled WGS sequence"/>
</dbReference>
<dbReference type="PANTHER" id="PTHR43687:SF4">
    <property type="entry name" value="BLR5484 PROTEIN"/>
    <property type="match status" value="1"/>
</dbReference>
<keyword evidence="4" id="KW-0411">Iron-sulfur</keyword>
<keyword evidence="1" id="KW-0004">4Fe-4S</keyword>
<evidence type="ECO:0000313" key="6">
    <source>
        <dbReference type="EMBL" id="KXB67388.1"/>
    </source>
</evidence>
<dbReference type="SUPFAM" id="SSF54862">
    <property type="entry name" value="4Fe-4S ferredoxins"/>
    <property type="match status" value="1"/>
</dbReference>
<keyword evidence="7" id="KW-1185">Reference proteome</keyword>
<protein>
    <submittedName>
        <fullName evidence="6">4Fe-4S binding domain protein</fullName>
    </submittedName>
</protein>
<comment type="caution">
    <text evidence="6">The sequence shown here is derived from an EMBL/GenBank/DDBJ whole genome shotgun (WGS) entry which is preliminary data.</text>
</comment>
<dbReference type="STRING" id="755172.HMPREF1863_00578"/>
<keyword evidence="3" id="KW-0408">Iron</keyword>
<evidence type="ECO:0000256" key="4">
    <source>
        <dbReference type="ARBA" id="ARBA00023014"/>
    </source>
</evidence>
<dbReference type="InterPro" id="IPR017900">
    <property type="entry name" value="4Fe4S_Fe_S_CS"/>
</dbReference>
<dbReference type="InterPro" id="IPR050572">
    <property type="entry name" value="Fe-S_Ferredoxin"/>
</dbReference>
<proteinExistence type="predicted"/>
<name>A0A134AI31_9FIRM</name>
<dbReference type="Pfam" id="PF12838">
    <property type="entry name" value="Fer4_7"/>
    <property type="match status" value="1"/>
</dbReference>
<dbReference type="PATRIC" id="fig|755172.3.peg.551"/>
<dbReference type="EMBL" id="LSDG01000019">
    <property type="protein sequence ID" value="KXB67388.1"/>
    <property type="molecule type" value="Genomic_DNA"/>
</dbReference>
<evidence type="ECO:0000259" key="5">
    <source>
        <dbReference type="PROSITE" id="PS51379"/>
    </source>
</evidence>
<evidence type="ECO:0000256" key="1">
    <source>
        <dbReference type="ARBA" id="ARBA00022485"/>
    </source>
</evidence>
<evidence type="ECO:0000256" key="3">
    <source>
        <dbReference type="ARBA" id="ARBA00023004"/>
    </source>
</evidence>
<dbReference type="PROSITE" id="PS51379">
    <property type="entry name" value="4FE4S_FER_2"/>
    <property type="match status" value="2"/>
</dbReference>